<proteinExistence type="predicted"/>
<dbReference type="GO" id="GO:0016787">
    <property type="term" value="F:hydrolase activity"/>
    <property type="evidence" value="ECO:0007669"/>
    <property type="project" value="UniProtKB-KW"/>
</dbReference>
<dbReference type="PRINTS" id="PR00413">
    <property type="entry name" value="HADHALOGNASE"/>
</dbReference>
<dbReference type="Gene3D" id="1.10.150.660">
    <property type="match status" value="1"/>
</dbReference>
<gene>
    <name evidence="1" type="ORF">MUN68_003255</name>
</gene>
<dbReference type="EMBL" id="CP116221">
    <property type="protein sequence ID" value="WCO02518.1"/>
    <property type="molecule type" value="Genomic_DNA"/>
</dbReference>
<reference evidence="1 2" key="1">
    <citation type="submission" date="2023-01" db="EMBL/GenBank/DDBJ databases">
        <title>Psychroserpens ponticola sp. nov., isolated from seawater.</title>
        <authorList>
            <person name="Kristyanto S."/>
            <person name="Jung J."/>
            <person name="Kim J.M."/>
            <person name="Jeon C.O."/>
        </authorList>
    </citation>
    <scope>NUCLEOTIDE SEQUENCE [LARGE SCALE GENOMIC DNA]</scope>
    <source>
        <strain evidence="1 2">MSW6</strain>
    </source>
</reference>
<keyword evidence="2" id="KW-1185">Reference proteome</keyword>
<evidence type="ECO:0000313" key="1">
    <source>
        <dbReference type="EMBL" id="WCO02518.1"/>
    </source>
</evidence>
<name>A0ABY7S059_9FLAO</name>
<protein>
    <submittedName>
        <fullName evidence="1">HAD family hydrolase</fullName>
    </submittedName>
</protein>
<dbReference type="PANTHER" id="PTHR46191:SF2">
    <property type="entry name" value="HALOACID DEHALOGENASE-LIKE HYDROLASE DOMAIN-CONTAINING PROTEIN 3"/>
    <property type="match status" value="1"/>
</dbReference>
<keyword evidence="1" id="KW-0378">Hydrolase</keyword>
<dbReference type="SFLD" id="SFLDS00003">
    <property type="entry name" value="Haloacid_Dehalogenase"/>
    <property type="match status" value="1"/>
</dbReference>
<dbReference type="Proteomes" id="UP001202717">
    <property type="component" value="Chromosome"/>
</dbReference>
<dbReference type="InterPro" id="IPR036412">
    <property type="entry name" value="HAD-like_sf"/>
</dbReference>
<dbReference type="RefSeq" id="WP_249995286.1">
    <property type="nucleotide sequence ID" value="NZ_CP116221.1"/>
</dbReference>
<dbReference type="Pfam" id="PF00702">
    <property type="entry name" value="Hydrolase"/>
    <property type="match status" value="1"/>
</dbReference>
<dbReference type="InterPro" id="IPR006439">
    <property type="entry name" value="HAD-SF_hydro_IA"/>
</dbReference>
<dbReference type="NCBIfam" id="TIGR01549">
    <property type="entry name" value="HAD-SF-IA-v1"/>
    <property type="match status" value="1"/>
</dbReference>
<dbReference type="PANTHER" id="PTHR46191">
    <property type="match status" value="1"/>
</dbReference>
<accession>A0ABY7S059</accession>
<dbReference type="InterPro" id="IPR051828">
    <property type="entry name" value="HAD-like_hydrolase_domain"/>
</dbReference>
<evidence type="ECO:0000313" key="2">
    <source>
        <dbReference type="Proteomes" id="UP001202717"/>
    </source>
</evidence>
<organism evidence="1 2">
    <name type="scientific">Psychroserpens ponticola</name>
    <dbReference type="NCBI Taxonomy" id="2932268"/>
    <lineage>
        <taxon>Bacteria</taxon>
        <taxon>Pseudomonadati</taxon>
        <taxon>Bacteroidota</taxon>
        <taxon>Flavobacteriia</taxon>
        <taxon>Flavobacteriales</taxon>
        <taxon>Flavobacteriaceae</taxon>
        <taxon>Psychroserpens</taxon>
    </lineage>
</organism>
<dbReference type="InterPro" id="IPR023214">
    <property type="entry name" value="HAD_sf"/>
</dbReference>
<sequence length="218" mass="25231">MSTIKYILFDAANTLIHKPSLWDNFANVLKVEGYDVSIKELKNKHKLLSEFIKFPDVTSQEFYSTFNKELLHALGIIETPQLLEQIFSACKYLPWEVFEDTKYLSKLERYELGVLSNFNSNLRTLLKDKLPDINFKHIIISEEEGVSKPNIEFFECAIQKIGLKPNEILYIGDSLKLDVIPALQLGFQVKLIDRDDAYPMSNYSIATLKECIQNKTRE</sequence>
<dbReference type="Gene3D" id="3.40.50.1000">
    <property type="entry name" value="HAD superfamily/HAD-like"/>
    <property type="match status" value="1"/>
</dbReference>
<dbReference type="SFLD" id="SFLDG01129">
    <property type="entry name" value="C1.5:_HAD__Beta-PGM__Phosphata"/>
    <property type="match status" value="1"/>
</dbReference>
<dbReference type="SUPFAM" id="SSF56784">
    <property type="entry name" value="HAD-like"/>
    <property type="match status" value="1"/>
</dbReference>